<dbReference type="Pfam" id="PF01368">
    <property type="entry name" value="DHH"/>
    <property type="match status" value="1"/>
</dbReference>
<evidence type="ECO:0000313" key="3">
    <source>
        <dbReference type="EMBL" id="KKM77305.1"/>
    </source>
</evidence>
<dbReference type="InterPro" id="IPR001667">
    <property type="entry name" value="DDH_dom"/>
</dbReference>
<dbReference type="InterPro" id="IPR051319">
    <property type="entry name" value="Oligoribo/pAp-PDE_c-di-AMP_PDE"/>
</dbReference>
<evidence type="ECO:0000259" key="2">
    <source>
        <dbReference type="Pfam" id="PF02272"/>
    </source>
</evidence>
<reference evidence="3" key="1">
    <citation type="journal article" date="2015" name="Nature">
        <title>Complex archaea that bridge the gap between prokaryotes and eukaryotes.</title>
        <authorList>
            <person name="Spang A."/>
            <person name="Saw J.H."/>
            <person name="Jorgensen S.L."/>
            <person name="Zaremba-Niedzwiedzka K."/>
            <person name="Martijn J."/>
            <person name="Lind A.E."/>
            <person name="van Eijk R."/>
            <person name="Schleper C."/>
            <person name="Guy L."/>
            <person name="Ettema T.J."/>
        </authorList>
    </citation>
    <scope>NUCLEOTIDE SEQUENCE</scope>
</reference>
<dbReference type="PANTHER" id="PTHR47618:SF1">
    <property type="entry name" value="BIFUNCTIONAL OLIGORIBONUCLEASE AND PAP PHOSPHATASE NRNA"/>
    <property type="match status" value="1"/>
</dbReference>
<dbReference type="AlphaFoldDB" id="A0A0F9MKK0"/>
<dbReference type="PANTHER" id="PTHR47618">
    <property type="entry name" value="BIFUNCTIONAL OLIGORIBONUCLEASE AND PAP PHOSPHATASE NRNA"/>
    <property type="match status" value="1"/>
</dbReference>
<dbReference type="Gene3D" id="3.90.1640.10">
    <property type="entry name" value="inorganic pyrophosphatase (n-terminal core)"/>
    <property type="match status" value="1"/>
</dbReference>
<feature type="domain" description="DHHA1" evidence="2">
    <location>
        <begin position="259"/>
        <end position="332"/>
    </location>
</feature>
<organism evidence="3">
    <name type="scientific">marine sediment metagenome</name>
    <dbReference type="NCBI Taxonomy" id="412755"/>
    <lineage>
        <taxon>unclassified sequences</taxon>
        <taxon>metagenomes</taxon>
        <taxon>ecological metagenomes</taxon>
    </lineage>
</organism>
<comment type="caution">
    <text evidence="3">The sequence shown here is derived from an EMBL/GenBank/DDBJ whole genome shotgun (WGS) entry which is preliminary data.</text>
</comment>
<dbReference type="InterPro" id="IPR038763">
    <property type="entry name" value="DHH_sf"/>
</dbReference>
<evidence type="ECO:0000259" key="1">
    <source>
        <dbReference type="Pfam" id="PF01368"/>
    </source>
</evidence>
<dbReference type="EMBL" id="LAZR01008664">
    <property type="protein sequence ID" value="KKM77305.1"/>
    <property type="molecule type" value="Genomic_DNA"/>
</dbReference>
<dbReference type="GO" id="GO:0003676">
    <property type="term" value="F:nucleic acid binding"/>
    <property type="evidence" value="ECO:0007669"/>
    <property type="project" value="InterPro"/>
</dbReference>
<protein>
    <recommendedName>
        <fullName evidence="4">DDH domain-containing protein</fullName>
    </recommendedName>
</protein>
<dbReference type="SUPFAM" id="SSF64182">
    <property type="entry name" value="DHH phosphoesterases"/>
    <property type="match status" value="1"/>
</dbReference>
<dbReference type="Pfam" id="PF02272">
    <property type="entry name" value="DHHA1"/>
    <property type="match status" value="1"/>
</dbReference>
<evidence type="ECO:0008006" key="4">
    <source>
        <dbReference type="Google" id="ProtNLM"/>
    </source>
</evidence>
<feature type="domain" description="DDH" evidence="1">
    <location>
        <begin position="17"/>
        <end position="154"/>
    </location>
</feature>
<proteinExistence type="predicted"/>
<dbReference type="InterPro" id="IPR003156">
    <property type="entry name" value="DHHA1_dom"/>
</dbReference>
<accession>A0A0F9MKK0</accession>
<name>A0A0F9MKK0_9ZZZZ</name>
<gene>
    <name evidence="3" type="ORF">LCGC14_1371380</name>
</gene>
<sequence length="333" mass="38039">MFITKFNAFLSFLKNKKIIITTHKLADLDGFISCCALKHFLNLFLEIKKNVICFSKLSKPTKNFIERFSERFPEIDFTLNRITDFSKFDICLVLDTNSLDQIKFRNELELSKLPFIFIDHHFMHKKTINGNFSSLNLIHEEFSSTTEIILELFHVFNVELSTPFKILMISAILTDSGFFNYGDNCTIINVSKLLDDDINFQDIRSLLNNDIDISEKIAKIKGMQRVKLFREGEYLVGITNVSSYGASVASTLIKVGFDISIVYSKEKNVFKINTRAKKGMCLKTGLHLGKIFEEMSDKYKGNGGGHDGAAFLTCHAESSIILNKILEKVKQYL</sequence>